<protein>
    <submittedName>
        <fullName evidence="2">Uncharacterized protein</fullName>
    </submittedName>
</protein>
<feature type="region of interest" description="Disordered" evidence="1">
    <location>
        <begin position="1"/>
        <end position="117"/>
    </location>
</feature>
<feature type="compositionally biased region" description="Polar residues" evidence="1">
    <location>
        <begin position="107"/>
        <end position="117"/>
    </location>
</feature>
<dbReference type="EMBL" id="GECZ01029459">
    <property type="protein sequence ID" value="JAS40310.1"/>
    <property type="molecule type" value="Transcribed_RNA"/>
</dbReference>
<feature type="compositionally biased region" description="Basic residues" evidence="1">
    <location>
        <begin position="47"/>
        <end position="77"/>
    </location>
</feature>
<feature type="compositionally biased region" description="Basic and acidic residues" evidence="1">
    <location>
        <begin position="307"/>
        <end position="319"/>
    </location>
</feature>
<feature type="compositionally biased region" description="Basic residues" evidence="1">
    <location>
        <begin position="203"/>
        <end position="232"/>
    </location>
</feature>
<evidence type="ECO:0000313" key="2">
    <source>
        <dbReference type="EMBL" id="JAS40310.1"/>
    </source>
</evidence>
<name>A0A1B6ER04_9HEMI</name>
<feature type="compositionally biased region" description="Polar residues" evidence="1">
    <location>
        <begin position="78"/>
        <end position="92"/>
    </location>
</feature>
<feature type="non-terminal residue" evidence="2">
    <location>
        <position position="1"/>
    </location>
</feature>
<sequence length="319" mass="37971">ERSSMDKPKSVSEYHKNKSFHFKTCDRRSRSASLNKRSRSRSGEYRKRSRSRSRSNIHKKRSRSRSISRSRNFKKSHISTNIFCTKSKTNYLSSKSTSRSKSRSPEKYTSSLQKRCNSRSISKEKLSLYFNKYKNHFQENDHKSRNSLHNSSDQQKRKMSIERVSAERSSRDKTKSVVEHYNNKSLPYKTYSRRSRSTSPNKIRLRSRSRSRFNIQRKRSRSRSMSRSKYYKRSPINKNNISMTKSTNNLFLKSPSRSKSRSPEKYTSALNKRRDSRSLSKERPTTKIHQKNRSRDESKQQFMDYVFGKRDSLDDKEKG</sequence>
<feature type="compositionally biased region" description="Basic and acidic residues" evidence="1">
    <location>
        <begin position="1"/>
        <end position="16"/>
    </location>
</feature>
<organism evidence="2">
    <name type="scientific">Cuerna arida</name>
    <dbReference type="NCBI Taxonomy" id="1464854"/>
    <lineage>
        <taxon>Eukaryota</taxon>
        <taxon>Metazoa</taxon>
        <taxon>Ecdysozoa</taxon>
        <taxon>Arthropoda</taxon>
        <taxon>Hexapoda</taxon>
        <taxon>Insecta</taxon>
        <taxon>Pterygota</taxon>
        <taxon>Neoptera</taxon>
        <taxon>Paraneoptera</taxon>
        <taxon>Hemiptera</taxon>
        <taxon>Auchenorrhyncha</taxon>
        <taxon>Membracoidea</taxon>
        <taxon>Cicadellidae</taxon>
        <taxon>Cicadellinae</taxon>
        <taxon>Proconiini</taxon>
        <taxon>Cuerna</taxon>
    </lineage>
</organism>
<reference evidence="2" key="1">
    <citation type="submission" date="2015-11" db="EMBL/GenBank/DDBJ databases">
        <title>De novo transcriptome assembly of four potential Pierce s Disease insect vectors from Arizona vineyards.</title>
        <authorList>
            <person name="Tassone E.E."/>
        </authorList>
    </citation>
    <scope>NUCLEOTIDE SEQUENCE</scope>
</reference>
<gene>
    <name evidence="2" type="ORF">g.9224</name>
</gene>
<accession>A0A1B6ER04</accession>
<feature type="compositionally biased region" description="Basic and acidic residues" evidence="1">
    <location>
        <begin position="272"/>
        <end position="285"/>
    </location>
</feature>
<feature type="compositionally biased region" description="Polar residues" evidence="1">
    <location>
        <begin position="236"/>
        <end position="251"/>
    </location>
</feature>
<evidence type="ECO:0000256" key="1">
    <source>
        <dbReference type="SAM" id="MobiDB-lite"/>
    </source>
</evidence>
<feature type="compositionally biased region" description="Basic and acidic residues" evidence="1">
    <location>
        <begin position="154"/>
        <end position="182"/>
    </location>
</feature>
<feature type="non-terminal residue" evidence="2">
    <location>
        <position position="319"/>
    </location>
</feature>
<proteinExistence type="predicted"/>
<dbReference type="AlphaFoldDB" id="A0A1B6ER04"/>
<feature type="region of interest" description="Disordered" evidence="1">
    <location>
        <begin position="137"/>
        <end position="319"/>
    </location>
</feature>